<gene>
    <name evidence="3" type="ORF">DS031_19425</name>
</gene>
<feature type="chain" id="PRO_5039626710" description="Lipoprotein" evidence="2">
    <location>
        <begin position="20"/>
        <end position="164"/>
    </location>
</feature>
<dbReference type="EMBL" id="QOCW01000027">
    <property type="protein sequence ID" value="RBW67977.1"/>
    <property type="molecule type" value="Genomic_DNA"/>
</dbReference>
<reference evidence="3 4" key="1">
    <citation type="submission" date="2018-07" db="EMBL/GenBank/DDBJ databases">
        <title>Lottiidibacillus patelloidae gen. nov., sp. nov., isolated from the intestinal tract of a marine limpet and the reclassification of B. taeanensis BH030017T, B. algicola KMM 3737T and B. hwajinpoensis SW-72T as genus Lottiidibacillus.</title>
        <authorList>
            <person name="Liu R."/>
            <person name="Huang Z."/>
        </authorList>
    </citation>
    <scope>NUCLEOTIDE SEQUENCE [LARGE SCALE GENOMIC DNA]</scope>
    <source>
        <strain evidence="3 4">BH030017</strain>
    </source>
</reference>
<evidence type="ECO:0000313" key="4">
    <source>
        <dbReference type="Proteomes" id="UP000253314"/>
    </source>
</evidence>
<dbReference type="RefSeq" id="WP_113807786.1">
    <property type="nucleotide sequence ID" value="NZ_QOCW01000027.1"/>
</dbReference>
<evidence type="ECO:0000256" key="1">
    <source>
        <dbReference type="SAM" id="MobiDB-lite"/>
    </source>
</evidence>
<sequence length="164" mass="17982">MTKTKRLLSGVLSTSLALAACSSPEQVEYETIDETSEPLPAEKEPTPYTYDREVELDAYEDDFPNVDLEAVEDYLEDNNIAYDEAELLDYLEDLNENGQPNEEHHFASGFPWWLFLLSAKSSKPKSSKSKTTTQTQKPSTSSSSKSSTSSSGFGTGTKGGMTGS</sequence>
<comment type="caution">
    <text evidence="3">The sequence shown here is derived from an EMBL/GenBank/DDBJ whole genome shotgun (WGS) entry which is preliminary data.</text>
</comment>
<organism evidence="3 4">
    <name type="scientific">Bacillus taeanensis</name>
    <dbReference type="NCBI Taxonomy" id="273032"/>
    <lineage>
        <taxon>Bacteria</taxon>
        <taxon>Bacillati</taxon>
        <taxon>Bacillota</taxon>
        <taxon>Bacilli</taxon>
        <taxon>Bacillales</taxon>
        <taxon>Bacillaceae</taxon>
        <taxon>Bacillus</taxon>
    </lineage>
</organism>
<dbReference type="PROSITE" id="PS51257">
    <property type="entry name" value="PROKAR_LIPOPROTEIN"/>
    <property type="match status" value="1"/>
</dbReference>
<feature type="signal peptide" evidence="2">
    <location>
        <begin position="1"/>
        <end position="19"/>
    </location>
</feature>
<evidence type="ECO:0000256" key="2">
    <source>
        <dbReference type="SAM" id="SignalP"/>
    </source>
</evidence>
<evidence type="ECO:0008006" key="5">
    <source>
        <dbReference type="Google" id="ProtNLM"/>
    </source>
</evidence>
<dbReference type="AlphaFoldDB" id="A0A366XPZ1"/>
<dbReference type="Proteomes" id="UP000253314">
    <property type="component" value="Unassembled WGS sequence"/>
</dbReference>
<proteinExistence type="predicted"/>
<keyword evidence="4" id="KW-1185">Reference proteome</keyword>
<evidence type="ECO:0000313" key="3">
    <source>
        <dbReference type="EMBL" id="RBW67977.1"/>
    </source>
</evidence>
<keyword evidence="2" id="KW-0732">Signal</keyword>
<feature type="region of interest" description="Disordered" evidence="1">
    <location>
        <begin position="123"/>
        <end position="164"/>
    </location>
</feature>
<feature type="compositionally biased region" description="Low complexity" evidence="1">
    <location>
        <begin position="129"/>
        <end position="152"/>
    </location>
</feature>
<feature type="compositionally biased region" description="Gly residues" evidence="1">
    <location>
        <begin position="153"/>
        <end position="164"/>
    </location>
</feature>
<protein>
    <recommendedName>
        <fullName evidence="5">Lipoprotein</fullName>
    </recommendedName>
</protein>
<name>A0A366XPZ1_9BACI</name>
<dbReference type="OrthoDB" id="2970200at2"/>
<accession>A0A366XPZ1</accession>